<evidence type="ECO:0000313" key="1">
    <source>
        <dbReference type="EMBL" id="MBM6819957.1"/>
    </source>
</evidence>
<gene>
    <name evidence="1" type="ORF">H6A19_11530</name>
</gene>
<organism evidence="1 2">
    <name type="scientific">Clostridium saudiense</name>
    <dbReference type="NCBI Taxonomy" id="1414720"/>
    <lineage>
        <taxon>Bacteria</taxon>
        <taxon>Bacillati</taxon>
        <taxon>Bacillota</taxon>
        <taxon>Clostridia</taxon>
        <taxon>Eubacteriales</taxon>
        <taxon>Clostridiaceae</taxon>
        <taxon>Clostridium</taxon>
    </lineage>
</organism>
<evidence type="ECO:0008006" key="3">
    <source>
        <dbReference type="Google" id="ProtNLM"/>
    </source>
</evidence>
<keyword evidence="2" id="KW-1185">Reference proteome</keyword>
<dbReference type="EMBL" id="JACJLL010000073">
    <property type="protein sequence ID" value="MBM6819957.1"/>
    <property type="molecule type" value="Genomic_DNA"/>
</dbReference>
<protein>
    <recommendedName>
        <fullName evidence="3">HNH endonuclease</fullName>
    </recommendedName>
</protein>
<sequence length="123" mass="14834">MIRVCNKCHRIHHHDYKCNKKVASRNVSLKEDKLNNFYRSYQWNKLKNQKKKDELFQCEICRELGKIGFIDEVHHIKKIATDEGWEARLDYDGLLGVCIIHHKEIEKLNLKSKKEIFDFYSKK</sequence>
<evidence type="ECO:0000313" key="2">
    <source>
        <dbReference type="Proteomes" id="UP000767334"/>
    </source>
</evidence>
<accession>A0ABS2FI32</accession>
<reference evidence="1 2" key="1">
    <citation type="journal article" date="2021" name="Sci. Rep.">
        <title>The distribution of antibiotic resistance genes in chicken gut microbiota commensals.</title>
        <authorList>
            <person name="Juricova H."/>
            <person name="Matiasovicova J."/>
            <person name="Kubasova T."/>
            <person name="Cejkova D."/>
            <person name="Rychlik I."/>
        </authorList>
    </citation>
    <scope>NUCLEOTIDE SEQUENCE [LARGE SCALE GENOMIC DNA]</scope>
    <source>
        <strain evidence="1 2">An435</strain>
    </source>
</reference>
<name>A0ABS2FI32_9CLOT</name>
<dbReference type="Proteomes" id="UP000767334">
    <property type="component" value="Unassembled WGS sequence"/>
</dbReference>
<comment type="caution">
    <text evidence="1">The sequence shown here is derived from an EMBL/GenBank/DDBJ whole genome shotgun (WGS) entry which is preliminary data.</text>
</comment>
<proteinExistence type="predicted"/>
<dbReference type="RefSeq" id="WP_204572425.1">
    <property type="nucleotide sequence ID" value="NZ_JACJLL010000073.1"/>
</dbReference>